<feature type="compositionally biased region" description="Acidic residues" evidence="1">
    <location>
        <begin position="140"/>
        <end position="151"/>
    </location>
</feature>
<proteinExistence type="predicted"/>
<dbReference type="InterPro" id="IPR040155">
    <property type="entry name" value="CEBPZ/Mak21-like"/>
</dbReference>
<evidence type="ECO:0000313" key="3">
    <source>
        <dbReference type="Proteomes" id="UP001488838"/>
    </source>
</evidence>
<reference evidence="2 3" key="1">
    <citation type="journal article" date="2023" name="bioRxiv">
        <title>Conserved and derived expression patterns and positive selection on dental genes reveal complex evolutionary context of ever-growing rodent molars.</title>
        <authorList>
            <person name="Calamari Z.T."/>
            <person name="Song A."/>
            <person name="Cohen E."/>
            <person name="Akter M."/>
            <person name="Roy R.D."/>
            <person name="Hallikas O."/>
            <person name="Christensen M.M."/>
            <person name="Li P."/>
            <person name="Marangoni P."/>
            <person name="Jernvall J."/>
            <person name="Klein O.D."/>
        </authorList>
    </citation>
    <scope>NUCLEOTIDE SEQUENCE [LARGE SCALE GENOMIC DNA]</scope>
    <source>
        <strain evidence="2">V071</strain>
    </source>
</reference>
<dbReference type="Proteomes" id="UP001488838">
    <property type="component" value="Unassembled WGS sequence"/>
</dbReference>
<name>A0AAW0J9A2_MYOGA</name>
<protein>
    <submittedName>
        <fullName evidence="2">Uncharacterized protein</fullName>
    </submittedName>
</protein>
<dbReference type="PANTHER" id="PTHR12048:SF0">
    <property type="entry name" value="CCAAT_ENHANCER-BINDING PROTEIN ZETA"/>
    <property type="match status" value="1"/>
</dbReference>
<evidence type="ECO:0000256" key="1">
    <source>
        <dbReference type="SAM" id="MobiDB-lite"/>
    </source>
</evidence>
<accession>A0AAW0J9A2</accession>
<dbReference type="AlphaFoldDB" id="A0AAW0J9A2"/>
<feature type="compositionally biased region" description="Acidic residues" evidence="1">
    <location>
        <begin position="393"/>
        <end position="403"/>
    </location>
</feature>
<dbReference type="PANTHER" id="PTHR12048">
    <property type="entry name" value="CCAAT-BINDING FACTOR-RELATED"/>
    <property type="match status" value="1"/>
</dbReference>
<feature type="region of interest" description="Disordered" evidence="1">
    <location>
        <begin position="384"/>
        <end position="418"/>
    </location>
</feature>
<feature type="compositionally biased region" description="Polar residues" evidence="1">
    <location>
        <begin position="129"/>
        <end position="139"/>
    </location>
</feature>
<feature type="region of interest" description="Disordered" evidence="1">
    <location>
        <begin position="128"/>
        <end position="155"/>
    </location>
</feature>
<dbReference type="EMBL" id="JBBHLL010000054">
    <property type="protein sequence ID" value="KAK7823193.1"/>
    <property type="molecule type" value="Genomic_DNA"/>
</dbReference>
<gene>
    <name evidence="2" type="ORF">U0070_027400</name>
</gene>
<dbReference type="GO" id="GO:0005634">
    <property type="term" value="C:nucleus"/>
    <property type="evidence" value="ECO:0007669"/>
    <property type="project" value="TreeGrafter"/>
</dbReference>
<keyword evidence="3" id="KW-1185">Reference proteome</keyword>
<organism evidence="2 3">
    <name type="scientific">Myodes glareolus</name>
    <name type="common">Bank vole</name>
    <name type="synonym">Clethrionomys glareolus</name>
    <dbReference type="NCBI Taxonomy" id="447135"/>
    <lineage>
        <taxon>Eukaryota</taxon>
        <taxon>Metazoa</taxon>
        <taxon>Chordata</taxon>
        <taxon>Craniata</taxon>
        <taxon>Vertebrata</taxon>
        <taxon>Euteleostomi</taxon>
        <taxon>Mammalia</taxon>
        <taxon>Eutheria</taxon>
        <taxon>Euarchontoglires</taxon>
        <taxon>Glires</taxon>
        <taxon>Rodentia</taxon>
        <taxon>Myomorpha</taxon>
        <taxon>Muroidea</taxon>
        <taxon>Cricetidae</taxon>
        <taxon>Arvicolinae</taxon>
        <taxon>Myodes</taxon>
    </lineage>
</organism>
<evidence type="ECO:0000313" key="2">
    <source>
        <dbReference type="EMBL" id="KAK7823193.1"/>
    </source>
</evidence>
<sequence>GISGLSGGFGGFEIVIPDDAKILSAGVKTQHISVYWVNKTNEFVSFIGVCEGKVFIEGEWNSYTLEFCSIPDSFAVGADAIHSGHHNLQRYEASVLSTCHLAPASRPPTKYCCKTRFCAPPKARAAGKQAQTMQKQTVTEDPEEEDKDDSDEAKNGFPLGEVLCLRGTKQDYLMLATLDENKEAFIQNLNLAKYTKSLIEEDEPYEKEKDSKTETKILKVIVSLRTLGNRMADMTLLIQDDAIHTLQFVEPLNLVKKDNKQQCLLTLETFMKTHYRPSARQSEAHPLHKLEELSSGNKDSRDRRLILWYYEYQLKQLVAEFVQVLETLSHDSLCVYFNAALPSNEFSADDIRLVLYNIIQKDVGSRVDDMCEILKTKSDLRSQLDDHPKADEENFVDVGDDSDIEKFTDQTKKQQSMQ</sequence>
<comment type="caution">
    <text evidence="2">The sequence shown here is derived from an EMBL/GenBank/DDBJ whole genome shotgun (WGS) entry which is preliminary data.</text>
</comment>
<feature type="non-terminal residue" evidence="2">
    <location>
        <position position="1"/>
    </location>
</feature>